<evidence type="ECO:0000256" key="5">
    <source>
        <dbReference type="SAM" id="Phobius"/>
    </source>
</evidence>
<protein>
    <recommendedName>
        <fullName evidence="8">NADH dehydrogenase</fullName>
    </recommendedName>
</protein>
<evidence type="ECO:0000256" key="4">
    <source>
        <dbReference type="ARBA" id="ARBA00023136"/>
    </source>
</evidence>
<evidence type="ECO:0000256" key="1">
    <source>
        <dbReference type="ARBA" id="ARBA00004141"/>
    </source>
</evidence>
<dbReference type="EMBL" id="LHXW01000026">
    <property type="protein sequence ID" value="KXA99752.1"/>
    <property type="molecule type" value="Genomic_DNA"/>
</dbReference>
<dbReference type="AlphaFoldDB" id="A0A133UZY7"/>
<dbReference type="Proteomes" id="UP000070520">
    <property type="component" value="Unassembled WGS sequence"/>
</dbReference>
<reference evidence="6 7" key="1">
    <citation type="journal article" date="2016" name="Sci. Rep.">
        <title>Metabolic traits of an uncultured archaeal lineage -MSBL1- from brine pools of the Red Sea.</title>
        <authorList>
            <person name="Mwirichia R."/>
            <person name="Alam I."/>
            <person name="Rashid M."/>
            <person name="Vinu M."/>
            <person name="Ba-Alawi W."/>
            <person name="Anthony Kamau A."/>
            <person name="Kamanda Ngugi D."/>
            <person name="Goker M."/>
            <person name="Klenk H.P."/>
            <person name="Bajic V."/>
            <person name="Stingl U."/>
        </authorList>
    </citation>
    <scope>NUCLEOTIDE SEQUENCE [LARGE SCALE GENOMIC DNA]</scope>
    <source>
        <strain evidence="6">SCGC-AAA261C02</strain>
    </source>
</reference>
<feature type="transmembrane region" description="Helical" evidence="5">
    <location>
        <begin position="175"/>
        <end position="193"/>
    </location>
</feature>
<feature type="transmembrane region" description="Helical" evidence="5">
    <location>
        <begin position="6"/>
        <end position="27"/>
    </location>
</feature>
<dbReference type="PANTHER" id="PTHR43359:SF1">
    <property type="entry name" value="FORMATE HYDROGENLYASE SUBUNIT 4-RELATED"/>
    <property type="match status" value="1"/>
</dbReference>
<feature type="transmembrane region" description="Helical" evidence="5">
    <location>
        <begin position="295"/>
        <end position="312"/>
    </location>
</feature>
<dbReference type="GO" id="GO:0005886">
    <property type="term" value="C:plasma membrane"/>
    <property type="evidence" value="ECO:0007669"/>
    <property type="project" value="TreeGrafter"/>
</dbReference>
<dbReference type="InterPro" id="IPR001694">
    <property type="entry name" value="NADH_UbQ_OxRdtase_su1/FPO"/>
</dbReference>
<comment type="caution">
    <text evidence="6">The sequence shown here is derived from an EMBL/GenBank/DDBJ whole genome shotgun (WGS) entry which is preliminary data.</text>
</comment>
<keyword evidence="7" id="KW-1185">Reference proteome</keyword>
<organism evidence="6 7">
    <name type="scientific">candidate division MSBL1 archaeon SCGC-AAA261C02</name>
    <dbReference type="NCBI Taxonomy" id="1698272"/>
    <lineage>
        <taxon>Archaea</taxon>
        <taxon>Methanobacteriati</taxon>
        <taxon>Methanobacteriota</taxon>
        <taxon>candidate division MSBL1</taxon>
    </lineage>
</organism>
<gene>
    <name evidence="6" type="ORF">AKJ42_02610</name>
</gene>
<feature type="transmembrane region" description="Helical" evidence="5">
    <location>
        <begin position="236"/>
        <end position="258"/>
    </location>
</feature>
<keyword evidence="2 5" id="KW-0812">Transmembrane</keyword>
<name>A0A133UZY7_9EURY</name>
<keyword evidence="4 5" id="KW-0472">Membrane</keyword>
<dbReference type="PANTHER" id="PTHR43359">
    <property type="entry name" value="FORMATE HYDROGENLYASE SUBUNIT 4"/>
    <property type="match status" value="1"/>
</dbReference>
<evidence type="ECO:0000256" key="2">
    <source>
        <dbReference type="ARBA" id="ARBA00022692"/>
    </source>
</evidence>
<dbReference type="InterPro" id="IPR052561">
    <property type="entry name" value="ComplexI_Subunit1"/>
</dbReference>
<evidence type="ECO:0008006" key="8">
    <source>
        <dbReference type="Google" id="ProtNLM"/>
    </source>
</evidence>
<feature type="transmembrane region" description="Helical" evidence="5">
    <location>
        <begin position="264"/>
        <end position="283"/>
    </location>
</feature>
<evidence type="ECO:0000313" key="6">
    <source>
        <dbReference type="EMBL" id="KXA99752.1"/>
    </source>
</evidence>
<evidence type="ECO:0000256" key="3">
    <source>
        <dbReference type="ARBA" id="ARBA00022989"/>
    </source>
</evidence>
<dbReference type="Pfam" id="PF00146">
    <property type="entry name" value="NADHdh"/>
    <property type="match status" value="1"/>
</dbReference>
<feature type="transmembrane region" description="Helical" evidence="5">
    <location>
        <begin position="105"/>
        <end position="124"/>
    </location>
</feature>
<feature type="transmembrane region" description="Helical" evidence="5">
    <location>
        <begin position="145"/>
        <end position="169"/>
    </location>
</feature>
<sequence length="313" mass="33501">MVDPLNFIFSCLVFPGLIFAAGVGCLFEGVDRKCAAHMQNRIGPPVWQPYLDIGKLLGKEDITPARSQRWMFTLAPLLAFGAILAVMTVLPVNSATPAFGSTADLIVVIYLLNIPAIALMLGGYSSSGSFGIVGSGRYVIQLFGYEFPFIIAALTVSAAVGSLSLATIVNFQSQNGWLFSQMPLAFIAALLVAPGKLLKTPFDIPDAETEIVHGPLTEYSGPKLAIFQLAYNMEMLAVAGFIAVLFLGGPTAFTVGGLQVPGVVSFFIKALAIVLLMTLIRCITARLRIDQALRFYWIPIAIIALINLAVVVI</sequence>
<feature type="transmembrane region" description="Helical" evidence="5">
    <location>
        <begin position="70"/>
        <end position="93"/>
    </location>
</feature>
<comment type="subcellular location">
    <subcellularLocation>
        <location evidence="1">Membrane</location>
        <topology evidence="1">Multi-pass membrane protein</topology>
    </subcellularLocation>
</comment>
<evidence type="ECO:0000313" key="7">
    <source>
        <dbReference type="Proteomes" id="UP000070520"/>
    </source>
</evidence>
<proteinExistence type="predicted"/>
<keyword evidence="3 5" id="KW-1133">Transmembrane helix</keyword>
<accession>A0A133UZY7</accession>